<dbReference type="EMBL" id="AP025591">
    <property type="protein sequence ID" value="BDG01945.1"/>
    <property type="molecule type" value="Genomic_DNA"/>
</dbReference>
<feature type="domain" description="HTH tetR-type" evidence="6">
    <location>
        <begin position="8"/>
        <end position="68"/>
    </location>
</feature>
<name>A0ABN6MNR5_9BACT</name>
<dbReference type="Proteomes" id="UP001162891">
    <property type="component" value="Chromosome"/>
</dbReference>
<keyword evidence="2" id="KW-0805">Transcription regulation</keyword>
<keyword evidence="8" id="KW-1185">Reference proteome</keyword>
<dbReference type="RefSeq" id="WP_248358960.1">
    <property type="nucleotide sequence ID" value="NZ_AP025591.1"/>
</dbReference>
<dbReference type="InterPro" id="IPR001647">
    <property type="entry name" value="HTH_TetR"/>
</dbReference>
<dbReference type="PANTHER" id="PTHR30055:SF234">
    <property type="entry name" value="HTH-TYPE TRANSCRIPTIONAL REGULATOR BETI"/>
    <property type="match status" value="1"/>
</dbReference>
<dbReference type="PRINTS" id="PR00455">
    <property type="entry name" value="HTHTETR"/>
</dbReference>
<dbReference type="SUPFAM" id="SSF46689">
    <property type="entry name" value="Homeodomain-like"/>
    <property type="match status" value="1"/>
</dbReference>
<dbReference type="Pfam" id="PF00440">
    <property type="entry name" value="TetR_N"/>
    <property type="match status" value="1"/>
</dbReference>
<evidence type="ECO:0000259" key="6">
    <source>
        <dbReference type="PROSITE" id="PS50977"/>
    </source>
</evidence>
<sequence>MARPTNTEERRAEIVAGLRKVMARRGYEGASVAEIARAAGLAPGLVHYHFHDKREILLALLEQLVREAGERAQRALARGGKEPLERLEVYLDAFLSREADPDPEAVACWVAIGAEAIRDAKVKKAYGVALRTSAAAVEALVMEALAASGGKPAEAKVIAAALHAAIQGYLLVSVTAPELVPRGSAAGATRRLARMLIQGALP</sequence>
<evidence type="ECO:0000256" key="1">
    <source>
        <dbReference type="ARBA" id="ARBA00022491"/>
    </source>
</evidence>
<reference evidence="8" key="1">
    <citation type="journal article" date="2022" name="Int. J. Syst. Evol. Microbiol.">
        <title>Anaeromyxobacter oryzae sp. nov., Anaeromyxobacter diazotrophicus sp. nov. and Anaeromyxobacter paludicola sp. nov., isolated from paddy soils.</title>
        <authorList>
            <person name="Itoh H."/>
            <person name="Xu Z."/>
            <person name="Mise K."/>
            <person name="Masuda Y."/>
            <person name="Ushijima N."/>
            <person name="Hayakawa C."/>
            <person name="Shiratori Y."/>
            <person name="Senoo K."/>
        </authorList>
    </citation>
    <scope>NUCLEOTIDE SEQUENCE [LARGE SCALE GENOMIC DNA]</scope>
    <source>
        <strain evidence="8">Red232</strain>
    </source>
</reference>
<dbReference type="InterPro" id="IPR039538">
    <property type="entry name" value="BetI_C"/>
</dbReference>
<dbReference type="PROSITE" id="PS50977">
    <property type="entry name" value="HTH_TETR_2"/>
    <property type="match status" value="1"/>
</dbReference>
<evidence type="ECO:0000256" key="3">
    <source>
        <dbReference type="ARBA" id="ARBA00023125"/>
    </source>
</evidence>
<dbReference type="InterPro" id="IPR036271">
    <property type="entry name" value="Tet_transcr_reg_TetR-rel_C_sf"/>
</dbReference>
<evidence type="ECO:0000313" key="8">
    <source>
        <dbReference type="Proteomes" id="UP001162891"/>
    </source>
</evidence>
<evidence type="ECO:0000256" key="5">
    <source>
        <dbReference type="PROSITE-ProRule" id="PRU00335"/>
    </source>
</evidence>
<keyword evidence="1" id="KW-0678">Repressor</keyword>
<protein>
    <recommendedName>
        <fullName evidence="6">HTH tetR-type domain-containing protein</fullName>
    </recommendedName>
</protein>
<dbReference type="PROSITE" id="PS01081">
    <property type="entry name" value="HTH_TETR_1"/>
    <property type="match status" value="1"/>
</dbReference>
<evidence type="ECO:0000256" key="2">
    <source>
        <dbReference type="ARBA" id="ARBA00023015"/>
    </source>
</evidence>
<dbReference type="InterPro" id="IPR050109">
    <property type="entry name" value="HTH-type_TetR-like_transc_reg"/>
</dbReference>
<keyword evidence="3 5" id="KW-0238">DNA-binding</keyword>
<proteinExistence type="predicted"/>
<evidence type="ECO:0000256" key="4">
    <source>
        <dbReference type="ARBA" id="ARBA00023163"/>
    </source>
</evidence>
<dbReference type="Gene3D" id="1.10.357.10">
    <property type="entry name" value="Tetracycline Repressor, domain 2"/>
    <property type="match status" value="1"/>
</dbReference>
<feature type="DNA-binding region" description="H-T-H motif" evidence="5">
    <location>
        <begin position="31"/>
        <end position="50"/>
    </location>
</feature>
<dbReference type="InterPro" id="IPR009057">
    <property type="entry name" value="Homeodomain-like_sf"/>
</dbReference>
<keyword evidence="4" id="KW-0804">Transcription</keyword>
<evidence type="ECO:0000313" key="7">
    <source>
        <dbReference type="EMBL" id="BDG01945.1"/>
    </source>
</evidence>
<organism evidence="7 8">
    <name type="scientific">Anaeromyxobacter oryzae</name>
    <dbReference type="NCBI Taxonomy" id="2918170"/>
    <lineage>
        <taxon>Bacteria</taxon>
        <taxon>Pseudomonadati</taxon>
        <taxon>Myxococcota</taxon>
        <taxon>Myxococcia</taxon>
        <taxon>Myxococcales</taxon>
        <taxon>Cystobacterineae</taxon>
        <taxon>Anaeromyxobacteraceae</taxon>
        <taxon>Anaeromyxobacter</taxon>
    </lineage>
</organism>
<dbReference type="PANTHER" id="PTHR30055">
    <property type="entry name" value="HTH-TYPE TRANSCRIPTIONAL REGULATOR RUTR"/>
    <property type="match status" value="1"/>
</dbReference>
<dbReference type="InterPro" id="IPR023772">
    <property type="entry name" value="DNA-bd_HTH_TetR-type_CS"/>
</dbReference>
<gene>
    <name evidence="7" type="ORF">AMOR_09410</name>
</gene>
<dbReference type="SUPFAM" id="SSF48498">
    <property type="entry name" value="Tetracyclin repressor-like, C-terminal domain"/>
    <property type="match status" value="1"/>
</dbReference>
<accession>A0ABN6MNR5</accession>
<dbReference type="Pfam" id="PF13977">
    <property type="entry name" value="TetR_C_6"/>
    <property type="match status" value="1"/>
</dbReference>